<proteinExistence type="predicted"/>
<dbReference type="Proteomes" id="UP001525961">
    <property type="component" value="Unassembled WGS sequence"/>
</dbReference>
<keyword evidence="2" id="KW-1185">Reference proteome</keyword>
<protein>
    <recommendedName>
        <fullName evidence="3">KTSC domain-containing protein</fullName>
    </recommendedName>
</protein>
<accession>A0ABT2NC42</accession>
<evidence type="ECO:0000313" key="1">
    <source>
        <dbReference type="EMBL" id="MCT7980132.1"/>
    </source>
</evidence>
<reference evidence="1 2" key="1">
    <citation type="journal article" date="2022" name="Front. Microbiol.">
        <title>High genomic differentiation and limited gene flow indicate recent cryptic speciation within the genus Laspinema (cyanobacteria).</title>
        <authorList>
            <person name="Stanojkovic A."/>
            <person name="Skoupy S."/>
            <person name="Skaloud P."/>
            <person name="Dvorak P."/>
        </authorList>
    </citation>
    <scope>NUCLEOTIDE SEQUENCE [LARGE SCALE GENOMIC DNA]</scope>
    <source>
        <strain evidence="1 2">D3b</strain>
    </source>
</reference>
<sequence>MELTTLEVSAQVLTPREIIDSPKTEFDKINATNATICWYSPTDGSEQFVKFADLPEDQQQSIRRGLEAFEQGHFISLDDYEQQIQR</sequence>
<gene>
    <name evidence="1" type="ORF">NG792_20625</name>
</gene>
<evidence type="ECO:0000313" key="2">
    <source>
        <dbReference type="Proteomes" id="UP001525961"/>
    </source>
</evidence>
<organism evidence="1 2">
    <name type="scientific">Laspinema olomoucense D3b</name>
    <dbReference type="NCBI Taxonomy" id="2953688"/>
    <lineage>
        <taxon>Bacteria</taxon>
        <taxon>Bacillati</taxon>
        <taxon>Cyanobacteriota</taxon>
        <taxon>Cyanophyceae</taxon>
        <taxon>Oscillatoriophycideae</taxon>
        <taxon>Oscillatoriales</taxon>
        <taxon>Laspinemataceae</taxon>
        <taxon>Laspinema</taxon>
        <taxon>Laspinema olomoucense</taxon>
    </lineage>
</organism>
<evidence type="ECO:0008006" key="3">
    <source>
        <dbReference type="Google" id="ProtNLM"/>
    </source>
</evidence>
<name>A0ABT2NC42_9CYAN</name>
<comment type="caution">
    <text evidence="1">The sequence shown here is derived from an EMBL/GenBank/DDBJ whole genome shotgun (WGS) entry which is preliminary data.</text>
</comment>
<dbReference type="RefSeq" id="WP_261236672.1">
    <property type="nucleotide sequence ID" value="NZ_JAMXFA010000033.1"/>
</dbReference>
<dbReference type="EMBL" id="JAMXFA010000033">
    <property type="protein sequence ID" value="MCT7980132.1"/>
    <property type="molecule type" value="Genomic_DNA"/>
</dbReference>